<dbReference type="InterPro" id="IPR013766">
    <property type="entry name" value="Thioredoxin_domain"/>
</dbReference>
<name>A0A918VRC0_9GAMM</name>
<dbReference type="EMBL" id="BMXA01000007">
    <property type="protein sequence ID" value="GHA18341.1"/>
    <property type="molecule type" value="Genomic_DNA"/>
</dbReference>
<proteinExistence type="predicted"/>
<evidence type="ECO:0000256" key="1">
    <source>
        <dbReference type="ARBA" id="ARBA00023284"/>
    </source>
</evidence>
<keyword evidence="4" id="KW-1185">Reference proteome</keyword>
<dbReference type="PANTHER" id="PTHR42852:SF13">
    <property type="entry name" value="PROTEIN DIPZ"/>
    <property type="match status" value="1"/>
</dbReference>
<accession>A0A918VRC0</accession>
<keyword evidence="1" id="KW-0676">Redox-active center</keyword>
<dbReference type="Pfam" id="PF00578">
    <property type="entry name" value="AhpC-TSA"/>
    <property type="match status" value="1"/>
</dbReference>
<dbReference type="AlphaFoldDB" id="A0A918VRC0"/>
<gene>
    <name evidence="3" type="ORF">GCM10008090_29910</name>
</gene>
<dbReference type="Gene3D" id="3.40.30.10">
    <property type="entry name" value="Glutaredoxin"/>
    <property type="match status" value="1"/>
</dbReference>
<dbReference type="InterPro" id="IPR050553">
    <property type="entry name" value="Thioredoxin_ResA/DsbE_sf"/>
</dbReference>
<dbReference type="GO" id="GO:0015036">
    <property type="term" value="F:disulfide oxidoreductase activity"/>
    <property type="evidence" value="ECO:0007669"/>
    <property type="project" value="UniProtKB-ARBA"/>
</dbReference>
<dbReference type="SUPFAM" id="SSF52833">
    <property type="entry name" value="Thioredoxin-like"/>
    <property type="match status" value="1"/>
</dbReference>
<dbReference type="CDD" id="cd02966">
    <property type="entry name" value="TlpA_like_family"/>
    <property type="match status" value="1"/>
</dbReference>
<organism evidence="3 4">
    <name type="scientific">Arenicella chitinivorans</name>
    <dbReference type="NCBI Taxonomy" id="1329800"/>
    <lineage>
        <taxon>Bacteria</taxon>
        <taxon>Pseudomonadati</taxon>
        <taxon>Pseudomonadota</taxon>
        <taxon>Gammaproteobacteria</taxon>
        <taxon>Arenicellales</taxon>
        <taxon>Arenicellaceae</taxon>
        <taxon>Arenicella</taxon>
    </lineage>
</organism>
<dbReference type="Proteomes" id="UP000614811">
    <property type="component" value="Unassembled WGS sequence"/>
</dbReference>
<dbReference type="InterPro" id="IPR000866">
    <property type="entry name" value="AhpC/TSA"/>
</dbReference>
<evidence type="ECO:0000313" key="4">
    <source>
        <dbReference type="Proteomes" id="UP000614811"/>
    </source>
</evidence>
<reference evidence="3" key="2">
    <citation type="submission" date="2020-09" db="EMBL/GenBank/DDBJ databases">
        <authorList>
            <person name="Sun Q."/>
            <person name="Kim S."/>
        </authorList>
    </citation>
    <scope>NUCLEOTIDE SEQUENCE</scope>
    <source>
        <strain evidence="3">KCTC 12711</strain>
    </source>
</reference>
<dbReference type="InterPro" id="IPR036249">
    <property type="entry name" value="Thioredoxin-like_sf"/>
</dbReference>
<dbReference type="PANTHER" id="PTHR42852">
    <property type="entry name" value="THIOL:DISULFIDE INTERCHANGE PROTEIN DSBE"/>
    <property type="match status" value="1"/>
</dbReference>
<dbReference type="RefSeq" id="WP_189402520.1">
    <property type="nucleotide sequence ID" value="NZ_BMXA01000007.1"/>
</dbReference>
<dbReference type="PROSITE" id="PS51352">
    <property type="entry name" value="THIOREDOXIN_2"/>
    <property type="match status" value="1"/>
</dbReference>
<evidence type="ECO:0000259" key="2">
    <source>
        <dbReference type="PROSITE" id="PS51352"/>
    </source>
</evidence>
<feature type="domain" description="Thioredoxin" evidence="2">
    <location>
        <begin position="29"/>
        <end position="171"/>
    </location>
</feature>
<dbReference type="PROSITE" id="PS00194">
    <property type="entry name" value="THIOREDOXIN_1"/>
    <property type="match status" value="1"/>
</dbReference>
<reference evidence="3" key="1">
    <citation type="journal article" date="2014" name="Int. J. Syst. Evol. Microbiol.">
        <title>Complete genome sequence of Corynebacterium casei LMG S-19264T (=DSM 44701T), isolated from a smear-ripened cheese.</title>
        <authorList>
            <consortium name="US DOE Joint Genome Institute (JGI-PGF)"/>
            <person name="Walter F."/>
            <person name="Albersmeier A."/>
            <person name="Kalinowski J."/>
            <person name="Ruckert C."/>
        </authorList>
    </citation>
    <scope>NUCLEOTIDE SEQUENCE</scope>
    <source>
        <strain evidence="3">KCTC 12711</strain>
    </source>
</reference>
<dbReference type="GO" id="GO:0016209">
    <property type="term" value="F:antioxidant activity"/>
    <property type="evidence" value="ECO:0007669"/>
    <property type="project" value="InterPro"/>
</dbReference>
<comment type="caution">
    <text evidence="3">The sequence shown here is derived from an EMBL/GenBank/DDBJ whole genome shotgun (WGS) entry which is preliminary data.</text>
</comment>
<sequence length="178" mass="19671">MSNQTKILFALIAVVAFVVGFAINKSRVSEVIDSQPLLQAKLDYESNPASIDSHLGKVTLVNFWATWCTPCREEMPVFEMMYRAAKSDGFQVIGVAIDNPETAQPMLDSMDITYPIFYAEKSGMTVMETAGNPQGLLPYSLLLDEQGRVIEQVLGKVDEQQIAAWLSTYLPPNISSSN</sequence>
<dbReference type="InterPro" id="IPR017937">
    <property type="entry name" value="Thioredoxin_CS"/>
</dbReference>
<evidence type="ECO:0000313" key="3">
    <source>
        <dbReference type="EMBL" id="GHA18341.1"/>
    </source>
</evidence>
<protein>
    <recommendedName>
        <fullName evidence="2">Thioredoxin domain-containing protein</fullName>
    </recommendedName>
</protein>